<evidence type="ECO:0000313" key="2">
    <source>
        <dbReference type="Proteomes" id="UP000720508"/>
    </source>
</evidence>
<keyword evidence="2" id="KW-1185">Reference proteome</keyword>
<dbReference type="Proteomes" id="UP000720508">
    <property type="component" value="Unassembled WGS sequence"/>
</dbReference>
<comment type="caution">
    <text evidence="1">The sequence shown here is derived from an EMBL/GenBank/DDBJ whole genome shotgun (WGS) entry which is preliminary data.</text>
</comment>
<sequence>MARAGVRPCALGWLGKPIEIDDPHETQLVDRLRRLVFAGDPARPLQHLGEAETLTLIQNRPEYTGSVWISRAPEDLRH</sequence>
<proteinExistence type="predicted"/>
<gene>
    <name evidence="1" type="ORF">KN815_42490</name>
</gene>
<dbReference type="EMBL" id="JAHLEM010000777">
    <property type="protein sequence ID" value="MBU3870479.1"/>
    <property type="molecule type" value="Genomic_DNA"/>
</dbReference>
<accession>A0ABS6CUK4</accession>
<reference evidence="1 2" key="1">
    <citation type="submission" date="2021-06" db="EMBL/GenBank/DDBJ databases">
        <authorList>
            <person name="Pan X."/>
        </authorList>
    </citation>
    <scope>NUCLEOTIDE SEQUENCE [LARGE SCALE GENOMIC DNA]</scope>
    <source>
        <strain evidence="1 2">4503</strain>
    </source>
</reference>
<evidence type="ECO:0000313" key="1">
    <source>
        <dbReference type="EMBL" id="MBU3870479.1"/>
    </source>
</evidence>
<name>A0ABS6CUK4_9ACTN</name>
<protein>
    <submittedName>
        <fullName evidence="1">Uncharacterized protein</fullName>
    </submittedName>
</protein>
<organism evidence="1 2">
    <name type="scientific">Streptomyces niphimycinicus</name>
    <dbReference type="NCBI Taxonomy" id="2842201"/>
    <lineage>
        <taxon>Bacteria</taxon>
        <taxon>Bacillati</taxon>
        <taxon>Actinomycetota</taxon>
        <taxon>Actinomycetes</taxon>
        <taxon>Kitasatosporales</taxon>
        <taxon>Streptomycetaceae</taxon>
        <taxon>Streptomyces</taxon>
    </lineage>
</organism>
<dbReference type="RefSeq" id="WP_216347117.1">
    <property type="nucleotide sequence ID" value="NZ_JAHLEM010000777.1"/>
</dbReference>